<gene>
    <name evidence="2" type="ORF">H1016_01550</name>
</gene>
<reference evidence="2 3" key="1">
    <citation type="journal article" name="Nat. Commun.">
        <title>Undinarchaeota illuminate DPANN phylogeny and the impact of gene transfer on archaeal evolution.</title>
        <authorList>
            <person name="Dombrowski N."/>
            <person name="Williams T.A."/>
            <person name="Sun J."/>
            <person name="Woodcroft B.J."/>
            <person name="Lee J.H."/>
            <person name="Minh B.Q."/>
            <person name="Rinke C."/>
            <person name="Spang A."/>
        </authorList>
    </citation>
    <scope>NUCLEOTIDE SEQUENCE [LARGE SCALE GENOMIC DNA]</scope>
    <source>
        <strain evidence="2">MAG_bin1129</strain>
    </source>
</reference>
<name>A0A832XLR1_9ARCH</name>
<feature type="compositionally biased region" description="Pro residues" evidence="1">
    <location>
        <begin position="80"/>
        <end position="96"/>
    </location>
</feature>
<dbReference type="AlphaFoldDB" id="A0A832XLR1"/>
<organism evidence="2 3">
    <name type="scientific">Candidatus Naiadarchaeum limnaeum</name>
    <dbReference type="NCBI Taxonomy" id="2756139"/>
    <lineage>
        <taxon>Archaea</taxon>
        <taxon>Candidatus Undinarchaeota</taxon>
        <taxon>Candidatus Undinarchaeia</taxon>
        <taxon>Candidatus Naiadarchaeales</taxon>
        <taxon>Candidatus Naiadarchaeaceae</taxon>
        <taxon>Candidatus Naiadarchaeum</taxon>
    </lineage>
</organism>
<dbReference type="EMBL" id="DVAB01000016">
    <property type="protein sequence ID" value="HIK00203.1"/>
    <property type="molecule type" value="Genomic_DNA"/>
</dbReference>
<proteinExistence type="predicted"/>
<evidence type="ECO:0000313" key="3">
    <source>
        <dbReference type="Proteomes" id="UP000646946"/>
    </source>
</evidence>
<feature type="compositionally biased region" description="Basic and acidic residues" evidence="1">
    <location>
        <begin position="101"/>
        <end position="114"/>
    </location>
</feature>
<keyword evidence="3" id="KW-1185">Reference proteome</keyword>
<evidence type="ECO:0000256" key="1">
    <source>
        <dbReference type="SAM" id="MobiDB-lite"/>
    </source>
</evidence>
<sequence length="114" mass="12452">MAISENDKKIVLDALRDLGAKDGNTARNVELITGKTRSKGPRYADKQLVASILQTLQNERKVIRKAGEKTASYFLAPVQPAAPKPVTPAPTAPPVNPYLAPEKKEEKKSDNPYL</sequence>
<evidence type="ECO:0008006" key="4">
    <source>
        <dbReference type="Google" id="ProtNLM"/>
    </source>
</evidence>
<protein>
    <recommendedName>
        <fullName evidence="4">HTH HARE-type domain-containing protein</fullName>
    </recommendedName>
</protein>
<comment type="caution">
    <text evidence="2">The sequence shown here is derived from an EMBL/GenBank/DDBJ whole genome shotgun (WGS) entry which is preliminary data.</text>
</comment>
<dbReference type="Proteomes" id="UP000646946">
    <property type="component" value="Unassembled WGS sequence"/>
</dbReference>
<feature type="region of interest" description="Disordered" evidence="1">
    <location>
        <begin position="79"/>
        <end position="114"/>
    </location>
</feature>
<evidence type="ECO:0000313" key="2">
    <source>
        <dbReference type="EMBL" id="HIK00203.1"/>
    </source>
</evidence>
<accession>A0A832XLR1</accession>